<proteinExistence type="predicted"/>
<evidence type="ECO:0000313" key="2">
    <source>
        <dbReference type="Proteomes" id="UP000256695"/>
    </source>
</evidence>
<comment type="caution">
    <text evidence="1">The sequence shown here is derived from an EMBL/GenBank/DDBJ whole genome shotgun (WGS) entry which is preliminary data.</text>
</comment>
<dbReference type="RefSeq" id="WP_115578242.1">
    <property type="nucleotide sequence ID" value="NZ_NXLX01000001.1"/>
</dbReference>
<organism evidence="1 2">
    <name type="scientific">Helicobacter anseris</name>
    <dbReference type="NCBI Taxonomy" id="375926"/>
    <lineage>
        <taxon>Bacteria</taxon>
        <taxon>Pseudomonadati</taxon>
        <taxon>Campylobacterota</taxon>
        <taxon>Epsilonproteobacteria</taxon>
        <taxon>Campylobacterales</taxon>
        <taxon>Helicobacteraceae</taxon>
        <taxon>Helicobacter</taxon>
    </lineage>
</organism>
<evidence type="ECO:0000313" key="1">
    <source>
        <dbReference type="EMBL" id="RDU74533.1"/>
    </source>
</evidence>
<reference evidence="1 2" key="1">
    <citation type="submission" date="2018-04" db="EMBL/GenBank/DDBJ databases">
        <title>Novel Campyloabacter and Helicobacter Species and Strains.</title>
        <authorList>
            <person name="Mannion A.J."/>
            <person name="Shen Z."/>
            <person name="Fox J.G."/>
        </authorList>
    </citation>
    <scope>NUCLEOTIDE SEQUENCE [LARGE SCALE GENOMIC DNA]</scope>
    <source>
        <strain evidence="1 2">MIT 04-9362</strain>
    </source>
</reference>
<accession>A0A3D8JAI5</accession>
<dbReference type="OrthoDB" id="5329898at2"/>
<dbReference type="Proteomes" id="UP000256695">
    <property type="component" value="Unassembled WGS sequence"/>
</dbReference>
<dbReference type="EMBL" id="NXLX01000001">
    <property type="protein sequence ID" value="RDU74533.1"/>
    <property type="molecule type" value="Genomic_DNA"/>
</dbReference>
<dbReference type="AlphaFoldDB" id="A0A3D8JAI5"/>
<name>A0A3D8JAI5_9HELI</name>
<protein>
    <submittedName>
        <fullName evidence="1">Uncharacterized protein</fullName>
    </submittedName>
</protein>
<sequence length="248" mass="28257">MIEKISSLLQNISKSANTKEINNTLPILLHILKKEGKDTYLIKMGNLQTKTKSQKELIIGAKYLANVNKSSVGSILLSNLTPYPKILDDIKEAPLKLKHEELKNFLSKDAKDFTQEWKNFLLDHFVQASNKNDFLFFGNMLLSLQKEILTLIVSEENKDSLLQIKKNKTLSQLEFYALYPHLGDINGIVSLDADKNLTLKLEVKFESIKNLLEKNLSSLDLFSQVHIIKSENISPLFSFEDHLLNLKG</sequence>
<keyword evidence="2" id="KW-1185">Reference proteome</keyword>
<gene>
    <name evidence="1" type="ORF">CQA57_00320</name>
</gene>